<keyword evidence="2" id="KW-1185">Reference proteome</keyword>
<gene>
    <name evidence="1" type="ORF">C5F48_11060</name>
</gene>
<organism evidence="1 2">
    <name type="scientific">Cereibacter changlensis JA139</name>
    <dbReference type="NCBI Taxonomy" id="1188249"/>
    <lineage>
        <taxon>Bacteria</taxon>
        <taxon>Pseudomonadati</taxon>
        <taxon>Pseudomonadota</taxon>
        <taxon>Alphaproteobacteria</taxon>
        <taxon>Rhodobacterales</taxon>
        <taxon>Paracoccaceae</taxon>
        <taxon>Cereibacter</taxon>
    </lineage>
</organism>
<dbReference type="Proteomes" id="UP000241010">
    <property type="component" value="Unassembled WGS sequence"/>
</dbReference>
<dbReference type="RefSeq" id="WP_107663972.1">
    <property type="nucleotide sequence ID" value="NZ_PZKG01000042.1"/>
</dbReference>
<sequence>MRPASPPPARLIPALLLRIALACALALGVGSRIGPTAAGALESRLPAALATEQRVAKAVERGAEVADDPPVAVLPAEALAPLASPRASGLTPVPHGRVRARRVGAAQARAPPARG</sequence>
<accession>A0A2T4JUV1</accession>
<comment type="caution">
    <text evidence="1">The sequence shown here is derived from an EMBL/GenBank/DDBJ whole genome shotgun (WGS) entry which is preliminary data.</text>
</comment>
<protein>
    <submittedName>
        <fullName evidence="1">Uncharacterized protein</fullName>
    </submittedName>
</protein>
<proteinExistence type="predicted"/>
<evidence type="ECO:0000313" key="1">
    <source>
        <dbReference type="EMBL" id="PTE21675.1"/>
    </source>
</evidence>
<dbReference type="AlphaFoldDB" id="A0A2T4JUV1"/>
<dbReference type="EMBL" id="PZKG01000042">
    <property type="protein sequence ID" value="PTE21675.1"/>
    <property type="molecule type" value="Genomic_DNA"/>
</dbReference>
<name>A0A2T4JUV1_9RHOB</name>
<reference evidence="1 2" key="1">
    <citation type="submission" date="2018-03" db="EMBL/GenBank/DDBJ databases">
        <title>Cereibacter changlensis.</title>
        <authorList>
            <person name="Meyer T.E."/>
            <person name="Miller S."/>
            <person name="Lodha T."/>
            <person name="Gandham S."/>
            <person name="Chintalapati S."/>
            <person name="Chintalapati V.R."/>
        </authorList>
    </citation>
    <scope>NUCLEOTIDE SEQUENCE [LARGE SCALE GENOMIC DNA]</scope>
    <source>
        <strain evidence="1 2">JA139</strain>
    </source>
</reference>
<evidence type="ECO:0000313" key="2">
    <source>
        <dbReference type="Proteomes" id="UP000241010"/>
    </source>
</evidence>